<keyword evidence="2" id="KW-1185">Reference proteome</keyword>
<feature type="non-terminal residue" evidence="1">
    <location>
        <position position="1"/>
    </location>
</feature>
<protein>
    <submittedName>
        <fullName evidence="1">Uncharacterized protein</fullName>
    </submittedName>
</protein>
<sequence>RKKPQIISYLWAYKNQSLKLPSMLLSQDYRAPDSIKTCYSLCPKLFQSFSNDGILDSLDAKQGIRNLVDVSDFICEQVHKEKVMNKFTQVMLSFSDCNTKEENHMYNLSATQKQKERIS</sequence>
<accession>A0AAD4XD78</accession>
<comment type="caution">
    <text evidence="1">The sequence shown here is derived from an EMBL/GenBank/DDBJ whole genome shotgun (WGS) entry which is preliminary data.</text>
</comment>
<reference evidence="1" key="1">
    <citation type="submission" date="2022-04" db="EMBL/GenBank/DDBJ databases">
        <title>A functionally conserved STORR gene fusion in Papaver species that diverged 16.8 million years ago.</title>
        <authorList>
            <person name="Catania T."/>
        </authorList>
    </citation>
    <scope>NUCLEOTIDE SEQUENCE</scope>
    <source>
        <strain evidence="1">S-188037</strain>
    </source>
</reference>
<name>A0AAD4XD78_9MAGN</name>
<feature type="non-terminal residue" evidence="1">
    <location>
        <position position="119"/>
    </location>
</feature>
<dbReference type="Proteomes" id="UP001202328">
    <property type="component" value="Unassembled WGS sequence"/>
</dbReference>
<evidence type="ECO:0000313" key="2">
    <source>
        <dbReference type="Proteomes" id="UP001202328"/>
    </source>
</evidence>
<dbReference type="AlphaFoldDB" id="A0AAD4XD78"/>
<organism evidence="1 2">
    <name type="scientific">Papaver atlanticum</name>
    <dbReference type="NCBI Taxonomy" id="357466"/>
    <lineage>
        <taxon>Eukaryota</taxon>
        <taxon>Viridiplantae</taxon>
        <taxon>Streptophyta</taxon>
        <taxon>Embryophyta</taxon>
        <taxon>Tracheophyta</taxon>
        <taxon>Spermatophyta</taxon>
        <taxon>Magnoliopsida</taxon>
        <taxon>Ranunculales</taxon>
        <taxon>Papaveraceae</taxon>
        <taxon>Papaveroideae</taxon>
        <taxon>Papaver</taxon>
    </lineage>
</organism>
<dbReference type="EMBL" id="JAJJMB010011896">
    <property type="protein sequence ID" value="KAI3895831.1"/>
    <property type="molecule type" value="Genomic_DNA"/>
</dbReference>
<gene>
    <name evidence="1" type="ORF">MKW98_025622</name>
</gene>
<evidence type="ECO:0000313" key="1">
    <source>
        <dbReference type="EMBL" id="KAI3895831.1"/>
    </source>
</evidence>
<proteinExistence type="predicted"/>